<dbReference type="RefSeq" id="WP_019051913.1">
    <property type="nucleotide sequence ID" value="NZ_CP022745.1"/>
</dbReference>
<dbReference type="SUPFAM" id="SSF54909">
    <property type="entry name" value="Dimeric alpha+beta barrel"/>
    <property type="match status" value="1"/>
</dbReference>
<dbReference type="InterPro" id="IPR011008">
    <property type="entry name" value="Dimeric_a/b-barrel"/>
</dbReference>
<dbReference type="InterPro" id="IPR009799">
    <property type="entry name" value="EthD_dom"/>
</dbReference>
<proteinExistence type="predicted"/>
<dbReference type="NCBIfam" id="TIGR02118">
    <property type="entry name" value="EthD family reductase"/>
    <property type="match status" value="1"/>
</dbReference>
<gene>
    <name evidence="2" type="ORF">CJD35_06840</name>
</gene>
<evidence type="ECO:0000313" key="3">
    <source>
        <dbReference type="Proteomes" id="UP000217141"/>
    </source>
</evidence>
<evidence type="ECO:0000313" key="2">
    <source>
        <dbReference type="EMBL" id="ASY44191.1"/>
    </source>
</evidence>
<sequence length="112" mass="12210">MAVSMVVLASRPQDWTHEQFTTWWRGPHADAARVLPGLIAYRHGAVTKDYDSPEAPGWDGHAVLTFADQAALDIAFASPEWKAATAQTRGMGGRRIILITDEIDLLAGGDHD</sequence>
<evidence type="ECO:0000259" key="1">
    <source>
        <dbReference type="Pfam" id="PF07110"/>
    </source>
</evidence>
<dbReference type="Gene3D" id="3.30.70.100">
    <property type="match status" value="1"/>
</dbReference>
<dbReference type="GO" id="GO:0016491">
    <property type="term" value="F:oxidoreductase activity"/>
    <property type="evidence" value="ECO:0007669"/>
    <property type="project" value="InterPro"/>
</dbReference>
<dbReference type="KEGG" id="shyd:CJD35_06840"/>
<reference evidence="2 3" key="1">
    <citation type="submission" date="2017-08" db="EMBL/GenBank/DDBJ databases">
        <title>Whole Genome Sequence of Sphingobium hydrophobicum C1: Insights into Adaption to the Electronic-waste Contaminated Sediment.</title>
        <authorList>
            <person name="Song D."/>
            <person name="Chen X."/>
            <person name="Xu M."/>
        </authorList>
    </citation>
    <scope>NUCLEOTIDE SEQUENCE [LARGE SCALE GENOMIC DNA]</scope>
    <source>
        <strain evidence="2 3">C1</strain>
    </source>
</reference>
<dbReference type="EMBL" id="CP022745">
    <property type="protein sequence ID" value="ASY44191.1"/>
    <property type="molecule type" value="Genomic_DNA"/>
</dbReference>
<dbReference type="AlphaFoldDB" id="A0A249MS58"/>
<protein>
    <submittedName>
        <fullName evidence="2">EthD family reductase</fullName>
    </submittedName>
</protein>
<dbReference type="Proteomes" id="UP000217141">
    <property type="component" value="Chromosome I"/>
</dbReference>
<dbReference type="Pfam" id="PF07110">
    <property type="entry name" value="EthD"/>
    <property type="match status" value="1"/>
</dbReference>
<organism evidence="2 3">
    <name type="scientific">Sphingobium xenophagum</name>
    <dbReference type="NCBI Taxonomy" id="121428"/>
    <lineage>
        <taxon>Bacteria</taxon>
        <taxon>Pseudomonadati</taxon>
        <taxon>Pseudomonadota</taxon>
        <taxon>Alphaproteobacteria</taxon>
        <taxon>Sphingomonadales</taxon>
        <taxon>Sphingomonadaceae</taxon>
        <taxon>Sphingobium</taxon>
    </lineage>
</organism>
<accession>A0A249MS58</accession>
<name>A0A249MS58_SPHXE</name>
<feature type="domain" description="EthD" evidence="1">
    <location>
        <begin position="13"/>
        <end position="84"/>
    </location>
</feature>